<dbReference type="InterPro" id="IPR016181">
    <property type="entry name" value="Acyl_CoA_acyltransferase"/>
</dbReference>
<keyword evidence="5" id="KW-1185">Reference proteome</keyword>
<dbReference type="InterPro" id="IPR050832">
    <property type="entry name" value="Bact_Acetyltransf"/>
</dbReference>
<evidence type="ECO:0000313" key="5">
    <source>
        <dbReference type="Proteomes" id="UP001597343"/>
    </source>
</evidence>
<dbReference type="PANTHER" id="PTHR43877">
    <property type="entry name" value="AMINOALKYLPHOSPHONATE N-ACETYLTRANSFERASE-RELATED-RELATED"/>
    <property type="match status" value="1"/>
</dbReference>
<dbReference type="EC" id="2.3.-.-" evidence="4"/>
<dbReference type="PANTHER" id="PTHR43877:SF2">
    <property type="entry name" value="AMINOALKYLPHOSPHONATE N-ACETYLTRANSFERASE-RELATED"/>
    <property type="match status" value="1"/>
</dbReference>
<dbReference type="Proteomes" id="UP001597343">
    <property type="component" value="Unassembled WGS sequence"/>
</dbReference>
<evidence type="ECO:0000259" key="3">
    <source>
        <dbReference type="PROSITE" id="PS51186"/>
    </source>
</evidence>
<dbReference type="InterPro" id="IPR000182">
    <property type="entry name" value="GNAT_dom"/>
</dbReference>
<sequence>MIRPAKKEDFQPAIELIYSTIGNIAHTLAGTDDPNETRRVLEAFFQQEGNRLSYQNTLVKELDGQVIGVLVSYAGSRTDELDRPFLERLIELTGDPHLTITKEARDDEYYLDTVAVAEGFEGRGFGRELMSAFVQRAQSQGHQRLALLVEQENDRAFRLYERSGFRVDGELEVSGYQFRHMVKAL</sequence>
<name>A0ABW4ZSJ2_9BACL</name>
<dbReference type="GO" id="GO:0016746">
    <property type="term" value="F:acyltransferase activity"/>
    <property type="evidence" value="ECO:0007669"/>
    <property type="project" value="UniProtKB-KW"/>
</dbReference>
<feature type="domain" description="N-acetyltransferase" evidence="3">
    <location>
        <begin position="1"/>
        <end position="185"/>
    </location>
</feature>
<evidence type="ECO:0000256" key="1">
    <source>
        <dbReference type="ARBA" id="ARBA00022679"/>
    </source>
</evidence>
<dbReference type="RefSeq" id="WP_386043196.1">
    <property type="nucleotide sequence ID" value="NZ_JBHUIO010000002.1"/>
</dbReference>
<keyword evidence="2 4" id="KW-0012">Acyltransferase</keyword>
<dbReference type="CDD" id="cd04301">
    <property type="entry name" value="NAT_SF"/>
    <property type="match status" value="1"/>
</dbReference>
<comment type="caution">
    <text evidence="4">The sequence shown here is derived from an EMBL/GenBank/DDBJ whole genome shotgun (WGS) entry which is preliminary data.</text>
</comment>
<reference evidence="5" key="1">
    <citation type="journal article" date="2019" name="Int. J. Syst. Evol. Microbiol.">
        <title>The Global Catalogue of Microorganisms (GCM) 10K type strain sequencing project: providing services to taxonomists for standard genome sequencing and annotation.</title>
        <authorList>
            <consortium name="The Broad Institute Genomics Platform"/>
            <consortium name="The Broad Institute Genome Sequencing Center for Infectious Disease"/>
            <person name="Wu L."/>
            <person name="Ma J."/>
        </authorList>
    </citation>
    <scope>NUCLEOTIDE SEQUENCE [LARGE SCALE GENOMIC DNA]</scope>
    <source>
        <strain evidence="5">CGMCC 1.13574</strain>
    </source>
</reference>
<protein>
    <submittedName>
        <fullName evidence="4">GNAT family N-acetyltransferase</fullName>
        <ecNumber evidence="4">2.3.-.-</ecNumber>
    </submittedName>
</protein>
<dbReference type="Gene3D" id="3.40.630.30">
    <property type="match status" value="1"/>
</dbReference>
<gene>
    <name evidence="4" type="ORF">ACFSOY_00305</name>
</gene>
<accession>A0ABW4ZSJ2</accession>
<proteinExistence type="predicted"/>
<dbReference type="PROSITE" id="PS51186">
    <property type="entry name" value="GNAT"/>
    <property type="match status" value="1"/>
</dbReference>
<evidence type="ECO:0000256" key="2">
    <source>
        <dbReference type="ARBA" id="ARBA00023315"/>
    </source>
</evidence>
<organism evidence="4 5">
    <name type="scientific">Tumebacillus lipolyticus</name>
    <dbReference type="NCBI Taxonomy" id="1280370"/>
    <lineage>
        <taxon>Bacteria</taxon>
        <taxon>Bacillati</taxon>
        <taxon>Bacillota</taxon>
        <taxon>Bacilli</taxon>
        <taxon>Bacillales</taxon>
        <taxon>Alicyclobacillaceae</taxon>
        <taxon>Tumebacillus</taxon>
    </lineage>
</organism>
<keyword evidence="1 4" id="KW-0808">Transferase</keyword>
<dbReference type="EMBL" id="JBHUIO010000002">
    <property type="protein sequence ID" value="MFD2168459.1"/>
    <property type="molecule type" value="Genomic_DNA"/>
</dbReference>
<dbReference type="SUPFAM" id="SSF55729">
    <property type="entry name" value="Acyl-CoA N-acyltransferases (Nat)"/>
    <property type="match status" value="1"/>
</dbReference>
<dbReference type="Pfam" id="PF00583">
    <property type="entry name" value="Acetyltransf_1"/>
    <property type="match status" value="1"/>
</dbReference>
<evidence type="ECO:0000313" key="4">
    <source>
        <dbReference type="EMBL" id="MFD2168459.1"/>
    </source>
</evidence>